<dbReference type="Proteomes" id="UP000297452">
    <property type="component" value="Unassembled WGS sequence"/>
</dbReference>
<evidence type="ECO:0000313" key="2">
    <source>
        <dbReference type="EMBL" id="TGO52091.1"/>
    </source>
</evidence>
<evidence type="ECO:0000313" key="3">
    <source>
        <dbReference type="Proteomes" id="UP000297452"/>
    </source>
</evidence>
<keyword evidence="3" id="KW-1185">Reference proteome</keyword>
<protein>
    <submittedName>
        <fullName evidence="2">Uncharacterized protein</fullName>
    </submittedName>
</protein>
<feature type="region of interest" description="Disordered" evidence="1">
    <location>
        <begin position="58"/>
        <end position="85"/>
    </location>
</feature>
<accession>A0A4Z1HT62</accession>
<proteinExistence type="predicted"/>
<comment type="caution">
    <text evidence="2">The sequence shown here is derived from an EMBL/GenBank/DDBJ whole genome shotgun (WGS) entry which is preliminary data.</text>
</comment>
<reference evidence="2 3" key="1">
    <citation type="submission" date="2017-12" db="EMBL/GenBank/DDBJ databases">
        <title>Comparative genomics of Botrytis spp.</title>
        <authorList>
            <person name="Valero-Jimenez C.A."/>
            <person name="Tapia P."/>
            <person name="Veloso J."/>
            <person name="Silva-Moreno E."/>
            <person name="Staats M."/>
            <person name="Valdes J.H."/>
            <person name="Van Kan J.A.L."/>
        </authorList>
    </citation>
    <scope>NUCLEOTIDE SEQUENCE [LARGE SCALE GENOMIC DNA]</scope>
    <source>
        <strain evidence="2 3">MUCL2120</strain>
    </source>
</reference>
<dbReference type="EMBL" id="PQXJ01000335">
    <property type="protein sequence ID" value="TGO52091.1"/>
    <property type="molecule type" value="Genomic_DNA"/>
</dbReference>
<name>A0A4Z1HT62_9HELO</name>
<organism evidence="2 3">
    <name type="scientific">Botryotinia narcissicola</name>
    <dbReference type="NCBI Taxonomy" id="278944"/>
    <lineage>
        <taxon>Eukaryota</taxon>
        <taxon>Fungi</taxon>
        <taxon>Dikarya</taxon>
        <taxon>Ascomycota</taxon>
        <taxon>Pezizomycotina</taxon>
        <taxon>Leotiomycetes</taxon>
        <taxon>Helotiales</taxon>
        <taxon>Sclerotiniaceae</taxon>
        <taxon>Botryotinia</taxon>
    </lineage>
</organism>
<sequence length="100" mass="10748">MCNVRIVFGGIGRDVVDIVIALPPADGEPAEEIRKQDPDAAVDVEGVRYPHVSGVVRGKDELVPEESEGEGGGNKEFPEECEEQDVPQYVDAVGSVWTVV</sequence>
<dbReference type="AlphaFoldDB" id="A0A4Z1HT62"/>
<gene>
    <name evidence="2" type="ORF">BOTNAR_0335g00020</name>
</gene>
<evidence type="ECO:0000256" key="1">
    <source>
        <dbReference type="SAM" id="MobiDB-lite"/>
    </source>
</evidence>